<dbReference type="Proteomes" id="UP000799772">
    <property type="component" value="Unassembled WGS sequence"/>
</dbReference>
<feature type="region of interest" description="Disordered" evidence="4">
    <location>
        <begin position="141"/>
        <end position="162"/>
    </location>
</feature>
<dbReference type="OrthoDB" id="4977at2759"/>
<proteinExistence type="predicted"/>
<keyword evidence="3" id="KW-0175">Coiled coil</keyword>
<feature type="region of interest" description="Disordered" evidence="4">
    <location>
        <begin position="315"/>
        <end position="348"/>
    </location>
</feature>
<evidence type="ECO:0000256" key="1">
    <source>
        <dbReference type="ARBA" id="ARBA00004496"/>
    </source>
</evidence>
<comment type="caution">
    <text evidence="5">The sequence shown here is derived from an EMBL/GenBank/DDBJ whole genome shotgun (WGS) entry which is preliminary data.</text>
</comment>
<dbReference type="GO" id="GO:0007017">
    <property type="term" value="P:microtubule-based process"/>
    <property type="evidence" value="ECO:0007669"/>
    <property type="project" value="InterPro"/>
</dbReference>
<name>A0A9P4M9Q7_9PEZI</name>
<protein>
    <submittedName>
        <fullName evidence="5">Uncharacterized protein</fullName>
    </submittedName>
</protein>
<dbReference type="EMBL" id="ML978125">
    <property type="protein sequence ID" value="KAF2099612.1"/>
    <property type="molecule type" value="Genomic_DNA"/>
</dbReference>
<feature type="compositionally biased region" description="Low complexity" evidence="4">
    <location>
        <begin position="35"/>
        <end position="46"/>
    </location>
</feature>
<feature type="region of interest" description="Disordered" evidence="4">
    <location>
        <begin position="1"/>
        <end position="122"/>
    </location>
</feature>
<dbReference type="InterPro" id="IPR028133">
    <property type="entry name" value="Dynamitin"/>
</dbReference>
<keyword evidence="6" id="KW-1185">Reference proteome</keyword>
<comment type="subcellular location">
    <subcellularLocation>
        <location evidence="1">Cytoplasm</location>
    </subcellularLocation>
</comment>
<feature type="compositionally biased region" description="Basic residues" evidence="4">
    <location>
        <begin position="91"/>
        <end position="105"/>
    </location>
</feature>
<feature type="coiled-coil region" evidence="3">
    <location>
        <begin position="385"/>
        <end position="412"/>
    </location>
</feature>
<accession>A0A9P4M9Q7</accession>
<dbReference type="Pfam" id="PF04912">
    <property type="entry name" value="Dynamitin"/>
    <property type="match status" value="1"/>
</dbReference>
<keyword evidence="2" id="KW-0963">Cytoplasm</keyword>
<dbReference type="AlphaFoldDB" id="A0A9P4M9Q7"/>
<reference evidence="5" key="1">
    <citation type="journal article" date="2020" name="Stud. Mycol.">
        <title>101 Dothideomycetes genomes: a test case for predicting lifestyles and emergence of pathogens.</title>
        <authorList>
            <person name="Haridas S."/>
            <person name="Albert R."/>
            <person name="Binder M."/>
            <person name="Bloem J."/>
            <person name="Labutti K."/>
            <person name="Salamov A."/>
            <person name="Andreopoulos B."/>
            <person name="Baker S."/>
            <person name="Barry K."/>
            <person name="Bills G."/>
            <person name="Bluhm B."/>
            <person name="Cannon C."/>
            <person name="Castanera R."/>
            <person name="Culley D."/>
            <person name="Daum C."/>
            <person name="Ezra D."/>
            <person name="Gonzalez J."/>
            <person name="Henrissat B."/>
            <person name="Kuo A."/>
            <person name="Liang C."/>
            <person name="Lipzen A."/>
            <person name="Lutzoni F."/>
            <person name="Magnuson J."/>
            <person name="Mondo S."/>
            <person name="Nolan M."/>
            <person name="Ohm R."/>
            <person name="Pangilinan J."/>
            <person name="Park H.-J."/>
            <person name="Ramirez L."/>
            <person name="Alfaro M."/>
            <person name="Sun H."/>
            <person name="Tritt A."/>
            <person name="Yoshinaga Y."/>
            <person name="Zwiers L.-H."/>
            <person name="Turgeon B."/>
            <person name="Goodwin S."/>
            <person name="Spatafora J."/>
            <person name="Crous P."/>
            <person name="Grigoriev I."/>
        </authorList>
    </citation>
    <scope>NUCLEOTIDE SEQUENCE</scope>
    <source>
        <strain evidence="5">CBS 133067</strain>
    </source>
</reference>
<evidence type="ECO:0000256" key="2">
    <source>
        <dbReference type="ARBA" id="ARBA00022490"/>
    </source>
</evidence>
<evidence type="ECO:0000313" key="5">
    <source>
        <dbReference type="EMBL" id="KAF2099612.1"/>
    </source>
</evidence>
<dbReference type="PANTHER" id="PTHR15346">
    <property type="entry name" value="DYNACTIN SUBUNIT"/>
    <property type="match status" value="1"/>
</dbReference>
<evidence type="ECO:0000313" key="6">
    <source>
        <dbReference type="Proteomes" id="UP000799772"/>
    </source>
</evidence>
<sequence length="449" mass="49770">MTQTRKFASLPDLDEAQDIYETPDLTDDTSTVPASTTIRSPSSTSSYDDAQEDQDQSGIDRQHVQMDRARAHFKPARVDARDVDFSDRLNRQRKSYRTSNRRRRFSGASDGEFGDLSDEEDETLERKLARLRREIEEAKVELEEQQTELDSAEPANESSTENLPSLKEIEKLSEMLDTMHGRRHPGVNGAEAHYQKALERFQNAQLASANGHAEGAEAKTDLTTTSHVMDISPEQRAQIFAKAAEFDDRLSSLEKVLGLDANTMPDISSNDPKSILYTLTDLDRHIATINSTSSTDALDSANRRVRQLTQEAERLVELRRSSSPSTPTNKASNGAKPTSPLPEDPEGSAKINALFGTLPTIANLAPSLPMVLERLRTLRLIHANAGDASATLDELEKRQAEQETEIQRWREALGSMEASISEGEGVLTGNVKLVGEWVKDIETRVGKLG</sequence>
<feature type="compositionally biased region" description="Acidic residues" evidence="4">
    <location>
        <begin position="112"/>
        <end position="122"/>
    </location>
</feature>
<evidence type="ECO:0000256" key="4">
    <source>
        <dbReference type="SAM" id="MobiDB-lite"/>
    </source>
</evidence>
<dbReference type="GO" id="GO:0005737">
    <property type="term" value="C:cytoplasm"/>
    <property type="evidence" value="ECO:0007669"/>
    <property type="project" value="UniProtKB-SubCell"/>
</dbReference>
<feature type="compositionally biased region" description="Basic and acidic residues" evidence="4">
    <location>
        <begin position="58"/>
        <end position="90"/>
    </location>
</feature>
<organism evidence="5 6">
    <name type="scientific">Rhizodiscina lignyota</name>
    <dbReference type="NCBI Taxonomy" id="1504668"/>
    <lineage>
        <taxon>Eukaryota</taxon>
        <taxon>Fungi</taxon>
        <taxon>Dikarya</taxon>
        <taxon>Ascomycota</taxon>
        <taxon>Pezizomycotina</taxon>
        <taxon>Dothideomycetes</taxon>
        <taxon>Pleosporomycetidae</taxon>
        <taxon>Aulographales</taxon>
        <taxon>Rhizodiscinaceae</taxon>
        <taxon>Rhizodiscina</taxon>
    </lineage>
</organism>
<evidence type="ECO:0000256" key="3">
    <source>
        <dbReference type="SAM" id="Coils"/>
    </source>
</evidence>
<feature type="compositionally biased region" description="Polar residues" evidence="4">
    <location>
        <begin position="321"/>
        <end position="336"/>
    </location>
</feature>
<dbReference type="GO" id="GO:0005869">
    <property type="term" value="C:dynactin complex"/>
    <property type="evidence" value="ECO:0007669"/>
    <property type="project" value="InterPro"/>
</dbReference>
<gene>
    <name evidence="5" type="ORF">NA57DRAFT_55565</name>
</gene>